<sequence length="210" mass="23689">MATRGVGGFRWKGRTVTVYNHWDSYPDGLGVALVQQLASAMKDDPQLTRWKGQIENLQEVDDEELYKSQTEKVTGGGPLSLEKVLSMGKYCDEGPVSAYDDKEYGYWIDLDRGRIAFAEHAKWTKKPEECDNKGTYYDGYCYSHFSLHTIPLGDDTTKEDVQRLFEPSNLTPMSREDILELTGGDEESFERVWVSIRERLGLGLGGEAAA</sequence>
<evidence type="ECO:0000313" key="1">
    <source>
        <dbReference type="EMBL" id="CEM15704.1"/>
    </source>
</evidence>
<protein>
    <submittedName>
        <fullName evidence="1">Uncharacterized protein</fullName>
    </submittedName>
</protein>
<dbReference type="PhylomeDB" id="A0A0G4FN83"/>
<name>A0A0G4FN83_VITBC</name>
<dbReference type="AlphaFoldDB" id="A0A0G4FN83"/>
<evidence type="ECO:0000313" key="2">
    <source>
        <dbReference type="Proteomes" id="UP000041254"/>
    </source>
</evidence>
<accession>A0A0G4FN83</accession>
<organism evidence="1 2">
    <name type="scientific">Vitrella brassicaformis (strain CCMP3155)</name>
    <dbReference type="NCBI Taxonomy" id="1169540"/>
    <lineage>
        <taxon>Eukaryota</taxon>
        <taxon>Sar</taxon>
        <taxon>Alveolata</taxon>
        <taxon>Colpodellida</taxon>
        <taxon>Vitrellaceae</taxon>
        <taxon>Vitrella</taxon>
    </lineage>
</organism>
<dbReference type="EMBL" id="CDMY01000468">
    <property type="protein sequence ID" value="CEM15704.1"/>
    <property type="molecule type" value="Genomic_DNA"/>
</dbReference>
<gene>
    <name evidence="1" type="ORF">Vbra_21516</name>
</gene>
<dbReference type="InParanoid" id="A0A0G4FN83"/>
<dbReference type="VEuPathDB" id="CryptoDB:Vbra_21516"/>
<keyword evidence="2" id="KW-1185">Reference proteome</keyword>
<dbReference type="OrthoDB" id="3229878at2759"/>
<dbReference type="Proteomes" id="UP000041254">
    <property type="component" value="Unassembled WGS sequence"/>
</dbReference>
<proteinExistence type="predicted"/>
<reference evidence="1 2" key="1">
    <citation type="submission" date="2014-11" db="EMBL/GenBank/DDBJ databases">
        <authorList>
            <person name="Zhu J."/>
            <person name="Qi W."/>
            <person name="Song R."/>
        </authorList>
    </citation>
    <scope>NUCLEOTIDE SEQUENCE [LARGE SCALE GENOMIC DNA]</scope>
</reference>